<dbReference type="HOGENOM" id="CLU_084995_0_0_7"/>
<dbReference type="Proteomes" id="UP000004662">
    <property type="component" value="Chromosome"/>
</dbReference>
<name>G7Q3T3_9BACT</name>
<sequence length="204" mass="21576">MERNQETGCTAFAGTACVAAGPLGAVVLQVKTAGHDGTGILLFDDATGRPIDVDWRGTPEEAAARIGPAPTPEVAAPRGPGRPKLGVVAREVTLLPRHWTWLSGQPGGASVALRKLVEQRMRETAGQDKARLAAEAAYRFMTAVAGDLPDYEEATRALFGGRGGDFAARIVDWPQDVRDYAVRLASPAFIEESGARRTEALAGK</sequence>
<dbReference type="STRING" id="694327.DFW101_0706"/>
<dbReference type="eggNOG" id="COG3644">
    <property type="taxonomic scope" value="Bacteria"/>
</dbReference>
<dbReference type="InterPro" id="IPR018715">
    <property type="entry name" value="DUF2239"/>
</dbReference>
<feature type="region of interest" description="Disordered" evidence="1">
    <location>
        <begin position="63"/>
        <end position="82"/>
    </location>
</feature>
<protein>
    <recommendedName>
        <fullName evidence="4">DUF2239 domain-containing protein</fullName>
    </recommendedName>
</protein>
<dbReference type="Pfam" id="PF09998">
    <property type="entry name" value="DUF2239"/>
    <property type="match status" value="1"/>
</dbReference>
<dbReference type="RefSeq" id="WP_009180154.1">
    <property type="nucleotide sequence ID" value="NZ_CM001368.1"/>
</dbReference>
<gene>
    <name evidence="2" type="ORF">DFW101_0706</name>
</gene>
<evidence type="ECO:0000313" key="2">
    <source>
        <dbReference type="EMBL" id="EHJ46723.1"/>
    </source>
</evidence>
<dbReference type="EMBL" id="CM001368">
    <property type="protein sequence ID" value="EHJ46723.1"/>
    <property type="molecule type" value="Genomic_DNA"/>
</dbReference>
<evidence type="ECO:0008006" key="4">
    <source>
        <dbReference type="Google" id="ProtNLM"/>
    </source>
</evidence>
<organism evidence="2 3">
    <name type="scientific">Solidesulfovibrio carbinoliphilus subsp. oakridgensis</name>
    <dbReference type="NCBI Taxonomy" id="694327"/>
    <lineage>
        <taxon>Bacteria</taxon>
        <taxon>Pseudomonadati</taxon>
        <taxon>Thermodesulfobacteriota</taxon>
        <taxon>Desulfovibrionia</taxon>
        <taxon>Desulfovibrionales</taxon>
        <taxon>Desulfovibrionaceae</taxon>
        <taxon>Solidesulfovibrio</taxon>
    </lineage>
</organism>
<evidence type="ECO:0000313" key="3">
    <source>
        <dbReference type="Proteomes" id="UP000004662"/>
    </source>
</evidence>
<reference evidence="3" key="1">
    <citation type="journal article" date="2015" name="Genome Announc.">
        <title>High-Quality Draft Genome Sequence of Desulfovibrio carbinoliphilus FW-101-2B, an Organic Acid-Oxidizing Sulfate-Reducing Bacterium Isolated from Uranium(VI)-Contaminated Groundwater.</title>
        <authorList>
            <person name="Ramsay B.D."/>
            <person name="Hwang C."/>
            <person name="Woo H.L."/>
            <person name="Carroll S.L."/>
            <person name="Lucas S."/>
            <person name="Han J."/>
            <person name="Lapidus A.L."/>
            <person name="Cheng J.F."/>
            <person name="Goodwin L.A."/>
            <person name="Pitluck S."/>
            <person name="Peters L."/>
            <person name="Chertkov O."/>
            <person name="Held B."/>
            <person name="Detter J.C."/>
            <person name="Han C.S."/>
            <person name="Tapia R."/>
            <person name="Land M.L."/>
            <person name="Hauser L.J."/>
            <person name="Kyrpides N.C."/>
            <person name="Ivanova N.N."/>
            <person name="Mikhailova N."/>
            <person name="Pagani I."/>
            <person name="Woyke T."/>
            <person name="Arkin A.P."/>
            <person name="Dehal P."/>
            <person name="Chivian D."/>
            <person name="Criddle C.S."/>
            <person name="Wu W."/>
            <person name="Chakraborty R."/>
            <person name="Hazen T.C."/>
            <person name="Fields M.W."/>
        </authorList>
    </citation>
    <scope>NUCLEOTIDE SEQUENCE [LARGE SCALE GENOMIC DNA]</scope>
    <source>
        <strain evidence="3">FW-101-2B</strain>
    </source>
</reference>
<keyword evidence="3" id="KW-1185">Reference proteome</keyword>
<accession>G7Q3T3</accession>
<dbReference type="PROSITE" id="PS51257">
    <property type="entry name" value="PROKAR_LIPOPROTEIN"/>
    <property type="match status" value="1"/>
</dbReference>
<dbReference type="OrthoDB" id="282960at2"/>
<proteinExistence type="predicted"/>
<dbReference type="AlphaFoldDB" id="G7Q3T3"/>
<evidence type="ECO:0000256" key="1">
    <source>
        <dbReference type="SAM" id="MobiDB-lite"/>
    </source>
</evidence>